<dbReference type="RefSeq" id="WP_159752083.1">
    <property type="nucleotide sequence ID" value="NZ_WUQX01000001.1"/>
</dbReference>
<dbReference type="EMBL" id="WUQX01000001">
    <property type="protein sequence ID" value="MXP77041.1"/>
    <property type="molecule type" value="Genomic_DNA"/>
</dbReference>
<evidence type="ECO:0000256" key="3">
    <source>
        <dbReference type="ARBA" id="ARBA00023239"/>
    </source>
</evidence>
<proteinExistence type="predicted"/>
<comment type="caution">
    <text evidence="5">The sequence shown here is derived from an EMBL/GenBank/DDBJ whole genome shotgun (WGS) entry which is preliminary data.</text>
</comment>
<dbReference type="PANTHER" id="PTHR10067:SF17">
    <property type="entry name" value="PHOSPHATIDYLSERINE DECARBOXYLASE PROENZYME 2"/>
    <property type="match status" value="1"/>
</dbReference>
<keyword evidence="4" id="KW-0670">Pyruvate</keyword>
<keyword evidence="1" id="KW-0210">Decarboxylase</keyword>
<dbReference type="GO" id="GO:0008654">
    <property type="term" value="P:phospholipid biosynthetic process"/>
    <property type="evidence" value="ECO:0007669"/>
    <property type="project" value="InterPro"/>
</dbReference>
<dbReference type="InterPro" id="IPR003817">
    <property type="entry name" value="PS_Dcarbxylase"/>
</dbReference>
<gene>
    <name evidence="5" type="ORF">GN277_17135</name>
</gene>
<evidence type="ECO:0000256" key="2">
    <source>
        <dbReference type="ARBA" id="ARBA00023145"/>
    </source>
</evidence>
<sequence>MKKETLMIRFLYGTIPGRAVLRPLVRPTVSGKVGKFLDSRFSRWLVPLFIKKHHIDMKEYEGRSYRSFNDFFTRKRSMERIDITPMHLISPCDGYLSVYPVADDLTYRIKHVEYSLERLLKSRDLAEQYAGGTCLIFRLTPQDYHRYCYVCDGVRVESGAIEGCLHCVRPAAYSSVPVFVENSREYIVLSTPAFGTVVQMEVGALLVGKIHNLRSNRRVFQGQEKGYFEFGGSTILVLVKKNRLELSEDVVGQTRNGKEMRICLGETVGTAESISAGHPLRNYLHGTEGFPDMKK</sequence>
<organism evidence="5 6">
    <name type="scientific">Sporofaciens musculi</name>
    <dbReference type="NCBI Taxonomy" id="2681861"/>
    <lineage>
        <taxon>Bacteria</taxon>
        <taxon>Bacillati</taxon>
        <taxon>Bacillota</taxon>
        <taxon>Clostridia</taxon>
        <taxon>Lachnospirales</taxon>
        <taxon>Lachnospiraceae</taxon>
        <taxon>Sporofaciens</taxon>
    </lineage>
</organism>
<protein>
    <submittedName>
        <fullName evidence="5">Phosphatidylserine decarboxylase</fullName>
    </submittedName>
</protein>
<evidence type="ECO:0000313" key="6">
    <source>
        <dbReference type="Proteomes" id="UP000460412"/>
    </source>
</evidence>
<dbReference type="PANTHER" id="PTHR10067">
    <property type="entry name" value="PHOSPHATIDYLSERINE DECARBOXYLASE"/>
    <property type="match status" value="1"/>
</dbReference>
<dbReference type="AlphaFoldDB" id="A0A7X3MIG9"/>
<dbReference type="Pfam" id="PF02666">
    <property type="entry name" value="PS_Dcarbxylase"/>
    <property type="match status" value="1"/>
</dbReference>
<evidence type="ECO:0000256" key="1">
    <source>
        <dbReference type="ARBA" id="ARBA00022793"/>
    </source>
</evidence>
<evidence type="ECO:0000256" key="4">
    <source>
        <dbReference type="ARBA" id="ARBA00023317"/>
    </source>
</evidence>
<evidence type="ECO:0000313" key="5">
    <source>
        <dbReference type="EMBL" id="MXP77041.1"/>
    </source>
</evidence>
<name>A0A7X3MIG9_9FIRM</name>
<dbReference type="Proteomes" id="UP000460412">
    <property type="component" value="Unassembled WGS sequence"/>
</dbReference>
<keyword evidence="3" id="KW-0456">Lyase</keyword>
<keyword evidence="6" id="KW-1185">Reference proteome</keyword>
<accession>A0A7X3MIG9</accession>
<reference evidence="5 6" key="1">
    <citation type="submission" date="2019-12" db="EMBL/GenBank/DDBJ databases">
        <title>Sporaefaciens musculi gen. nov., sp. nov., a novel bacterium isolated from the caecum of an obese mouse.</title>
        <authorList>
            <person name="Rasmussen T.S."/>
            <person name="Streidl T."/>
            <person name="Hitch T.C.A."/>
            <person name="Wortmann E."/>
            <person name="Deptula P."/>
            <person name="Hansen M."/>
            <person name="Nielsen D.S."/>
            <person name="Clavel T."/>
            <person name="Vogensen F.K."/>
        </authorList>
    </citation>
    <scope>NUCLEOTIDE SEQUENCE [LARGE SCALE GENOMIC DNA]</scope>
    <source>
        <strain evidence="5 6">WCA-9-b2</strain>
    </source>
</reference>
<dbReference type="GO" id="GO:0004609">
    <property type="term" value="F:phosphatidylserine decarboxylase activity"/>
    <property type="evidence" value="ECO:0007669"/>
    <property type="project" value="InterPro"/>
</dbReference>
<keyword evidence="2" id="KW-0865">Zymogen</keyword>